<keyword evidence="4" id="KW-0720">Serine protease</keyword>
<dbReference type="Gene3D" id="3.40.50.880">
    <property type="match status" value="1"/>
</dbReference>
<accession>S2W183</accession>
<gene>
    <name evidence="5" type="ORF">HMPREF9306_01684</name>
</gene>
<reference evidence="5 6" key="1">
    <citation type="submission" date="2013-04" db="EMBL/GenBank/DDBJ databases">
        <title>The Genome Sequence of Propionimicrobium lymphophilum ACS-093-V-SCH5.</title>
        <authorList>
            <consortium name="The Broad Institute Genomics Platform"/>
            <person name="Earl A."/>
            <person name="Ward D."/>
            <person name="Feldgarden M."/>
            <person name="Gevers D."/>
            <person name="Saerens B."/>
            <person name="Vaneechoutte M."/>
            <person name="Walker B."/>
            <person name="Young S."/>
            <person name="Zeng Q."/>
            <person name="Gargeya S."/>
            <person name="Fitzgerald M."/>
            <person name="Haas B."/>
            <person name="Abouelleil A."/>
            <person name="Allen A.W."/>
            <person name="Alvarado L."/>
            <person name="Arachchi H.M."/>
            <person name="Berlin A.M."/>
            <person name="Chapman S.B."/>
            <person name="Gainer-Dewar J."/>
            <person name="Goldberg J."/>
            <person name="Griggs A."/>
            <person name="Gujja S."/>
            <person name="Hansen M."/>
            <person name="Howarth C."/>
            <person name="Imamovic A."/>
            <person name="Ireland A."/>
            <person name="Larimer J."/>
            <person name="McCowan C."/>
            <person name="Murphy C."/>
            <person name="Pearson M."/>
            <person name="Poon T.W."/>
            <person name="Priest M."/>
            <person name="Roberts A."/>
            <person name="Saif S."/>
            <person name="Shea T."/>
            <person name="Sisk P."/>
            <person name="Sykes S."/>
            <person name="Wortman J."/>
            <person name="Nusbaum C."/>
            <person name="Birren B."/>
        </authorList>
    </citation>
    <scope>NUCLEOTIDE SEQUENCE [LARGE SCALE GENOMIC DNA]</scope>
    <source>
        <strain evidence="5 6">ACS-093-V-SCH5</strain>
    </source>
</reference>
<keyword evidence="6" id="KW-1185">Reference proteome</keyword>
<dbReference type="AlphaFoldDB" id="S2W183"/>
<dbReference type="PATRIC" id="fig|883161.3.peg.1669"/>
<evidence type="ECO:0000256" key="1">
    <source>
        <dbReference type="ARBA" id="ARBA00006534"/>
    </source>
</evidence>
<dbReference type="EMBL" id="AGZR01000009">
    <property type="protein sequence ID" value="EPD32120.1"/>
    <property type="molecule type" value="Genomic_DNA"/>
</dbReference>
<evidence type="ECO:0000256" key="4">
    <source>
        <dbReference type="ARBA" id="ARBA00022825"/>
    </source>
</evidence>
<dbReference type="PANTHER" id="PTHR20842">
    <property type="entry name" value="PROTEASE S51 ALPHA-ASPARTYL DIPEPTIDASE"/>
    <property type="match status" value="1"/>
</dbReference>
<keyword evidence="2" id="KW-0645">Protease</keyword>
<sequence length="239" mass="25114">MTTHIITAGGGGFSMSPTGSPTALDRYIVGLSSVEAPLVCFIPTASADDATYINKFLVSYGVLGVRTMVLTLWTGAAHAIERLPEADIVFVGGGSSTVNMMALWKAHGVDAVLKQMASNGKDTIFAGISAGACCWFEGCLTDSFGPMRPWRGGLGLLEGSFCPHFQGEEGRAGAYTDAIASGILPDGYAIDDGAAIHWVDGKLHKVISEREDARVLHFMNSLQPGTSGVTTQQLDAELI</sequence>
<proteinExistence type="inferred from homology"/>
<dbReference type="PANTHER" id="PTHR20842:SF0">
    <property type="entry name" value="ALPHA-ASPARTYL DIPEPTIDASE"/>
    <property type="match status" value="1"/>
</dbReference>
<dbReference type="HOGENOM" id="CLU_067063_0_0_11"/>
<dbReference type="InterPro" id="IPR005320">
    <property type="entry name" value="Peptidase_S51"/>
</dbReference>
<comment type="caution">
    <text evidence="5">The sequence shown here is derived from an EMBL/GenBank/DDBJ whole genome shotgun (WGS) entry which is preliminary data.</text>
</comment>
<dbReference type="InterPro" id="IPR029062">
    <property type="entry name" value="Class_I_gatase-like"/>
</dbReference>
<dbReference type="Pfam" id="PF03575">
    <property type="entry name" value="Peptidase_S51"/>
    <property type="match status" value="1"/>
</dbReference>
<name>S2W183_9ACTN</name>
<keyword evidence="3" id="KW-0378">Hydrolase</keyword>
<evidence type="ECO:0008006" key="7">
    <source>
        <dbReference type="Google" id="ProtNLM"/>
    </source>
</evidence>
<evidence type="ECO:0000313" key="5">
    <source>
        <dbReference type="EMBL" id="EPD32120.1"/>
    </source>
</evidence>
<dbReference type="STRING" id="883161.HMPREF9306_01684"/>
<dbReference type="RefSeq" id="WP_016456495.1">
    <property type="nucleotide sequence ID" value="NZ_KE150269.1"/>
</dbReference>
<evidence type="ECO:0000256" key="3">
    <source>
        <dbReference type="ARBA" id="ARBA00022801"/>
    </source>
</evidence>
<dbReference type="SUPFAM" id="SSF52317">
    <property type="entry name" value="Class I glutamine amidotransferase-like"/>
    <property type="match status" value="1"/>
</dbReference>
<dbReference type="Proteomes" id="UP000014417">
    <property type="component" value="Unassembled WGS sequence"/>
</dbReference>
<organism evidence="5 6">
    <name type="scientific">Propionimicrobium lymphophilum ACS-093-V-SCH5</name>
    <dbReference type="NCBI Taxonomy" id="883161"/>
    <lineage>
        <taxon>Bacteria</taxon>
        <taxon>Bacillati</taxon>
        <taxon>Actinomycetota</taxon>
        <taxon>Actinomycetes</taxon>
        <taxon>Propionibacteriales</taxon>
        <taxon>Propionibacteriaceae</taxon>
        <taxon>Propionimicrobium</taxon>
    </lineage>
</organism>
<dbReference type="GO" id="GO:0008236">
    <property type="term" value="F:serine-type peptidase activity"/>
    <property type="evidence" value="ECO:0007669"/>
    <property type="project" value="UniProtKB-KW"/>
</dbReference>
<protein>
    <recommendedName>
        <fullName evidence="7">Peptidase E</fullName>
    </recommendedName>
</protein>
<dbReference type="CDD" id="cd03146">
    <property type="entry name" value="GAT1_Peptidase_E"/>
    <property type="match status" value="1"/>
</dbReference>
<comment type="similarity">
    <text evidence="1">Belongs to the peptidase S51 family.</text>
</comment>
<evidence type="ECO:0000256" key="2">
    <source>
        <dbReference type="ARBA" id="ARBA00022670"/>
    </source>
</evidence>
<dbReference type="OrthoDB" id="9778515at2"/>
<evidence type="ECO:0000313" key="6">
    <source>
        <dbReference type="Proteomes" id="UP000014417"/>
    </source>
</evidence>
<dbReference type="GO" id="GO:0006508">
    <property type="term" value="P:proteolysis"/>
    <property type="evidence" value="ECO:0007669"/>
    <property type="project" value="UniProtKB-KW"/>
</dbReference>